<evidence type="ECO:0000259" key="5">
    <source>
        <dbReference type="PROSITE" id="PS50280"/>
    </source>
</evidence>
<evidence type="ECO:0000313" key="6">
    <source>
        <dbReference type="EMBL" id="EXJ81319.1"/>
    </source>
</evidence>
<feature type="compositionally biased region" description="Acidic residues" evidence="4">
    <location>
        <begin position="922"/>
        <end position="931"/>
    </location>
</feature>
<dbReference type="PROSITE" id="PS50280">
    <property type="entry name" value="SET"/>
    <property type="match status" value="1"/>
</dbReference>
<feature type="compositionally biased region" description="Acidic residues" evidence="4">
    <location>
        <begin position="939"/>
        <end position="955"/>
    </location>
</feature>
<feature type="region of interest" description="Disordered" evidence="4">
    <location>
        <begin position="902"/>
        <end position="1062"/>
    </location>
</feature>
<keyword evidence="2" id="KW-0804">Transcription</keyword>
<sequence>MVVKLKLRSDKRPNKGSIVDIASSEHESITSVNKPNGFLDRNGVASSPPGSGGRPAARVVSRLENSHGVTGESSRRVDDVLIQQNTSDSETHASEHEHHADDEDEASALLSIPRFQRRIEANVQEMESLMEEVHKQLQAWQEMSVQANLRRATAEMRTYPRPRLDSSAGDPFRAITEQRRSGLGAEPRPQDKSQNKKLAVIRTPEHAFWTGATLLPKYKSIGRVSRSFLAPNYRTAKYRPYDAEDEIQDPDATEKYAELEQRFNNNYPGLKSQRQCQELVWLWQPWAEELFVCLGISKSDVLYFFTQDHFDPDRELTYAWSAESSKAWREEQMRRCRTCELADPESRWSHFSETFNSLPKPSNRSLALAGLVAHAFHQRTRVSLWHVAIGGLLQPRYEDPQTLTRRAPNFCVLCFRHHCPDHGSYEEPNNEDVGAKDAEELKAYINDEEQNHNLRKFMSLPVRNRHDSPKHMCGVFCVEPSQKLSQLIGRRIDGTITGHSRKVSPAKQVLADDEFCSSSCFWDVTTRRDIQISDVKFEPFMSQSQKLLVDKLIRFYLNNKRGPCLISRIIKDILGRRLTVARLSDTSITRARRRNRCQSLMCRGVPSWTSGRLLCRARTMALVTAIRPALAPGVRYTVKDFVDVTNLARDAFAVVVAPHEGLNRECDPSLCGKCGVVEVLDSANKYKDDVRRGRCRNNRIQLGLPAPTTKAPSQVQGYGLYSRADIASGEFIGEYTGEIVSISEGDRRGAMYHVLNQEYLFVINRGQEIDASNNGNKMRFMNNSQLEENINVEPKKLLCSGVVRVGLFAKRFVKAGEELLYNYNYPESVVKNFWEPGERPSSGRRLIPTGSERIARTTGANKLADENVNEMREESSQSPLPRHTKRKRAFEESLLASHRFDALSNNDDESENSTLDIQTAPEVDDSEDPDYESNSLAYDEGDMEDDADQESDLEAVETQPRQTRRSSNRRPLPGGEGLGRHISTSKSMGGSRSRGRSAQRIGRNQSRSHSGTSSSATMNSRRRRKIGPHDKRLGGQAQQQAWRTRRLRESLGLSMSPSTGSA</sequence>
<dbReference type="InterPro" id="IPR045318">
    <property type="entry name" value="EZH1/2-like"/>
</dbReference>
<feature type="coiled-coil region" evidence="3">
    <location>
        <begin position="116"/>
        <end position="143"/>
    </location>
</feature>
<comment type="caution">
    <text evidence="6">The sequence shown here is derived from an EMBL/GenBank/DDBJ whole genome shotgun (WGS) entry which is preliminary data.</text>
</comment>
<protein>
    <recommendedName>
        <fullName evidence="5">SET domain-containing protein</fullName>
    </recommendedName>
</protein>
<evidence type="ECO:0000256" key="1">
    <source>
        <dbReference type="ARBA" id="ARBA00023015"/>
    </source>
</evidence>
<keyword evidence="1" id="KW-0805">Transcription regulation</keyword>
<evidence type="ECO:0000256" key="4">
    <source>
        <dbReference type="SAM" id="MobiDB-lite"/>
    </source>
</evidence>
<evidence type="ECO:0000256" key="2">
    <source>
        <dbReference type="ARBA" id="ARBA00023163"/>
    </source>
</evidence>
<dbReference type="InterPro" id="IPR001214">
    <property type="entry name" value="SET_dom"/>
</dbReference>
<dbReference type="EMBL" id="AMGY01000006">
    <property type="protein sequence ID" value="EXJ81319.1"/>
    <property type="molecule type" value="Genomic_DNA"/>
</dbReference>
<dbReference type="OrthoDB" id="6141102at2759"/>
<dbReference type="AlphaFoldDB" id="W9YGA1"/>
<feature type="region of interest" description="Disordered" evidence="4">
    <location>
        <begin position="1"/>
        <end position="78"/>
    </location>
</feature>
<feature type="compositionally biased region" description="Low complexity" evidence="4">
    <location>
        <begin position="984"/>
        <end position="1019"/>
    </location>
</feature>
<feature type="compositionally biased region" description="Basic and acidic residues" evidence="4">
    <location>
        <begin position="863"/>
        <end position="875"/>
    </location>
</feature>
<dbReference type="PANTHER" id="PTHR45747:SF4">
    <property type="entry name" value="HISTONE-LYSINE N-METHYLTRANSFERASE E(Z)"/>
    <property type="match status" value="1"/>
</dbReference>
<reference evidence="6 7" key="1">
    <citation type="submission" date="2013-03" db="EMBL/GenBank/DDBJ databases">
        <title>The Genome Sequence of Capronia epimyces CBS 606.96.</title>
        <authorList>
            <consortium name="The Broad Institute Genomics Platform"/>
            <person name="Cuomo C."/>
            <person name="de Hoog S."/>
            <person name="Gorbushina A."/>
            <person name="Walker B."/>
            <person name="Young S.K."/>
            <person name="Zeng Q."/>
            <person name="Gargeya S."/>
            <person name="Fitzgerald M."/>
            <person name="Haas B."/>
            <person name="Abouelleil A."/>
            <person name="Allen A.W."/>
            <person name="Alvarado L."/>
            <person name="Arachchi H.M."/>
            <person name="Berlin A.M."/>
            <person name="Chapman S.B."/>
            <person name="Gainer-Dewar J."/>
            <person name="Goldberg J."/>
            <person name="Griggs A."/>
            <person name="Gujja S."/>
            <person name="Hansen M."/>
            <person name="Howarth C."/>
            <person name="Imamovic A."/>
            <person name="Ireland A."/>
            <person name="Larimer J."/>
            <person name="McCowan C."/>
            <person name="Murphy C."/>
            <person name="Pearson M."/>
            <person name="Poon T.W."/>
            <person name="Priest M."/>
            <person name="Roberts A."/>
            <person name="Saif S."/>
            <person name="Shea T."/>
            <person name="Sisk P."/>
            <person name="Sykes S."/>
            <person name="Wortman J."/>
            <person name="Nusbaum C."/>
            <person name="Birren B."/>
        </authorList>
    </citation>
    <scope>NUCLEOTIDE SEQUENCE [LARGE SCALE GENOMIC DNA]</scope>
    <source>
        <strain evidence="6 7">CBS 606.96</strain>
    </source>
</reference>
<dbReference type="SUPFAM" id="SSF82199">
    <property type="entry name" value="SET domain"/>
    <property type="match status" value="1"/>
</dbReference>
<keyword evidence="3" id="KW-0175">Coiled coil</keyword>
<dbReference type="GO" id="GO:0046976">
    <property type="term" value="F:histone H3K27 methyltransferase activity"/>
    <property type="evidence" value="ECO:0007669"/>
    <property type="project" value="TreeGrafter"/>
</dbReference>
<dbReference type="GO" id="GO:0031507">
    <property type="term" value="P:heterochromatin formation"/>
    <property type="evidence" value="ECO:0007669"/>
    <property type="project" value="TreeGrafter"/>
</dbReference>
<name>W9YGA1_9EURO</name>
<dbReference type="RefSeq" id="XP_007735907.1">
    <property type="nucleotide sequence ID" value="XM_007737717.1"/>
</dbReference>
<dbReference type="STRING" id="1182542.W9YGA1"/>
<dbReference type="PANTHER" id="PTHR45747">
    <property type="entry name" value="HISTONE-LYSINE N-METHYLTRANSFERASE E(Z)"/>
    <property type="match status" value="1"/>
</dbReference>
<dbReference type="GeneID" id="19171707"/>
<dbReference type="SMART" id="SM00317">
    <property type="entry name" value="SET"/>
    <property type="match status" value="1"/>
</dbReference>
<feature type="compositionally biased region" description="Polar residues" evidence="4">
    <location>
        <begin position="1053"/>
        <end position="1062"/>
    </location>
</feature>
<dbReference type="Proteomes" id="UP000019478">
    <property type="component" value="Unassembled WGS sequence"/>
</dbReference>
<accession>W9YGA1</accession>
<dbReference type="HOGENOM" id="CLU_003620_0_0_1"/>
<dbReference type="Pfam" id="PF00856">
    <property type="entry name" value="SET"/>
    <property type="match status" value="1"/>
</dbReference>
<dbReference type="InterPro" id="IPR046341">
    <property type="entry name" value="SET_dom_sf"/>
</dbReference>
<feature type="region of interest" description="Disordered" evidence="4">
    <location>
        <begin position="859"/>
        <end position="886"/>
    </location>
</feature>
<keyword evidence="7" id="KW-1185">Reference proteome</keyword>
<dbReference type="eggNOG" id="KOG1079">
    <property type="taxonomic scope" value="Eukaryota"/>
</dbReference>
<evidence type="ECO:0000313" key="7">
    <source>
        <dbReference type="Proteomes" id="UP000019478"/>
    </source>
</evidence>
<gene>
    <name evidence="6" type="ORF">A1O3_07609</name>
</gene>
<proteinExistence type="predicted"/>
<organism evidence="6 7">
    <name type="scientific">Capronia epimyces CBS 606.96</name>
    <dbReference type="NCBI Taxonomy" id="1182542"/>
    <lineage>
        <taxon>Eukaryota</taxon>
        <taxon>Fungi</taxon>
        <taxon>Dikarya</taxon>
        <taxon>Ascomycota</taxon>
        <taxon>Pezizomycotina</taxon>
        <taxon>Eurotiomycetes</taxon>
        <taxon>Chaetothyriomycetidae</taxon>
        <taxon>Chaetothyriales</taxon>
        <taxon>Herpotrichiellaceae</taxon>
        <taxon>Capronia</taxon>
    </lineage>
</organism>
<dbReference type="GO" id="GO:0003682">
    <property type="term" value="F:chromatin binding"/>
    <property type="evidence" value="ECO:0007669"/>
    <property type="project" value="TreeGrafter"/>
</dbReference>
<evidence type="ECO:0000256" key="3">
    <source>
        <dbReference type="SAM" id="Coils"/>
    </source>
</evidence>
<dbReference type="Gene3D" id="2.170.270.10">
    <property type="entry name" value="SET domain"/>
    <property type="match status" value="1"/>
</dbReference>
<feature type="domain" description="SET" evidence="5">
    <location>
        <begin position="706"/>
        <end position="824"/>
    </location>
</feature>
<dbReference type="GO" id="GO:0005634">
    <property type="term" value="C:nucleus"/>
    <property type="evidence" value="ECO:0007669"/>
    <property type="project" value="TreeGrafter"/>
</dbReference>